<comment type="similarity">
    <text evidence="1">Belongs to the membrane fusion protein (MFP) (TC 8.A.1) family.</text>
</comment>
<dbReference type="Gene3D" id="2.40.50.100">
    <property type="match status" value="1"/>
</dbReference>
<dbReference type="Gene3D" id="2.40.30.170">
    <property type="match status" value="1"/>
</dbReference>
<name>A0A0D8JCY1_9BACT</name>
<dbReference type="InterPro" id="IPR006143">
    <property type="entry name" value="RND_pump_MFP"/>
</dbReference>
<dbReference type="PATRIC" id="fig|1544798.3.peg.540"/>
<dbReference type="InterPro" id="IPR058648">
    <property type="entry name" value="HH_CzcB-like"/>
</dbReference>
<feature type="domain" description="CusB-like beta-barrel" evidence="4">
    <location>
        <begin position="225"/>
        <end position="293"/>
    </location>
</feature>
<organism evidence="6 7">
    <name type="scientific">Draconibacterium sediminis</name>
    <dbReference type="NCBI Taxonomy" id="1544798"/>
    <lineage>
        <taxon>Bacteria</taxon>
        <taxon>Pseudomonadati</taxon>
        <taxon>Bacteroidota</taxon>
        <taxon>Bacteroidia</taxon>
        <taxon>Marinilabiliales</taxon>
        <taxon>Prolixibacteraceae</taxon>
        <taxon>Draconibacterium</taxon>
    </lineage>
</organism>
<dbReference type="InterPro" id="IPR058792">
    <property type="entry name" value="Beta-barrel_RND_2"/>
</dbReference>
<feature type="domain" description="CzcB-like alpha-helical hairpin" evidence="3">
    <location>
        <begin position="132"/>
        <end position="178"/>
    </location>
</feature>
<dbReference type="PANTHER" id="PTHR30469:SF15">
    <property type="entry name" value="HLYD FAMILY OF SECRETION PROTEINS"/>
    <property type="match status" value="1"/>
</dbReference>
<keyword evidence="7" id="KW-1185">Reference proteome</keyword>
<dbReference type="Pfam" id="PF25954">
    <property type="entry name" value="Beta-barrel_RND_2"/>
    <property type="match status" value="1"/>
</dbReference>
<evidence type="ECO:0000256" key="1">
    <source>
        <dbReference type="ARBA" id="ARBA00009477"/>
    </source>
</evidence>
<dbReference type="PROSITE" id="PS51257">
    <property type="entry name" value="PROKAR_LIPOPROTEIN"/>
    <property type="match status" value="1"/>
</dbReference>
<protein>
    <submittedName>
        <fullName evidence="6">Uncharacterized protein</fullName>
    </submittedName>
</protein>
<accession>A0A0D8JCY1</accession>
<sequence>MKKILFILTTALIVSACGNTKVTDEAAKREQLQELKQQVHTLEQQIHVLEMELSANETEELVNIKTNTLENQKFEHFIEVTGKVEAEQDVNVSPESAGIIKEVLVSEGQQVSKGQVMARLNTDVLERSIEELQVQLDLAVTNYERQKNLWDQNIGSEMQYLQAKNNKESLEKRIQSLNTQIEMSEVKSPINGVVDIVYQKKGNIGSPQTPFAKVINTGNIKIYGDISESYITKVHQGDNVEIRFPALDKTVDAKINQIGNTIDPNNRTFRVRININNPTNLIKPNLVSVISLRDYVNDSAIVVPLLYIKEDFNGHYTYVVEKENGEDVARKVYVTPGVTNNNMTEIIDGLSAGMRIISEGYNQVVNGTAVQIN</sequence>
<evidence type="ECO:0000256" key="2">
    <source>
        <dbReference type="SAM" id="Coils"/>
    </source>
</evidence>
<dbReference type="NCBIfam" id="TIGR01730">
    <property type="entry name" value="RND_mfp"/>
    <property type="match status" value="1"/>
</dbReference>
<keyword evidence="2" id="KW-0175">Coiled coil</keyword>
<feature type="coiled-coil region" evidence="2">
    <location>
        <begin position="129"/>
        <end position="187"/>
    </location>
</feature>
<dbReference type="STRING" id="1544798.LH29_02605"/>
<dbReference type="OrthoDB" id="9806939at2"/>
<comment type="caution">
    <text evidence="6">The sequence shown here is derived from an EMBL/GenBank/DDBJ whole genome shotgun (WGS) entry which is preliminary data.</text>
</comment>
<evidence type="ECO:0000313" key="7">
    <source>
        <dbReference type="Proteomes" id="UP000032544"/>
    </source>
</evidence>
<feature type="coiled-coil region" evidence="2">
    <location>
        <begin position="25"/>
        <end position="59"/>
    </location>
</feature>
<dbReference type="EMBL" id="JRHC01000001">
    <property type="protein sequence ID" value="KJF44406.1"/>
    <property type="molecule type" value="Genomic_DNA"/>
</dbReference>
<dbReference type="AlphaFoldDB" id="A0A0D8JCY1"/>
<reference evidence="6 7" key="1">
    <citation type="submission" date="2014-09" db="EMBL/GenBank/DDBJ databases">
        <title>Draft Genome Sequence of Draconibacterium sp. JN14CK-3.</title>
        <authorList>
            <person name="Dong C."/>
            <person name="Lai Q."/>
            <person name="Shao Z."/>
        </authorList>
    </citation>
    <scope>NUCLEOTIDE SEQUENCE [LARGE SCALE GENOMIC DNA]</scope>
    <source>
        <strain evidence="6 7">JN14CK-3</strain>
    </source>
</reference>
<evidence type="ECO:0000313" key="6">
    <source>
        <dbReference type="EMBL" id="KJF44406.1"/>
    </source>
</evidence>
<dbReference type="Pfam" id="PF25893">
    <property type="entry name" value="HH_CzcB"/>
    <property type="match status" value="1"/>
</dbReference>
<gene>
    <name evidence="6" type="ORF">LH29_02605</name>
</gene>
<dbReference type="PANTHER" id="PTHR30469">
    <property type="entry name" value="MULTIDRUG RESISTANCE PROTEIN MDTA"/>
    <property type="match status" value="1"/>
</dbReference>
<evidence type="ECO:0000259" key="5">
    <source>
        <dbReference type="Pfam" id="PF25967"/>
    </source>
</evidence>
<evidence type="ECO:0000259" key="3">
    <source>
        <dbReference type="Pfam" id="PF25893"/>
    </source>
</evidence>
<dbReference type="Proteomes" id="UP000032544">
    <property type="component" value="Unassembled WGS sequence"/>
</dbReference>
<proteinExistence type="inferred from homology"/>
<feature type="domain" description="Multidrug resistance protein MdtA-like C-terminal permuted SH3" evidence="5">
    <location>
        <begin position="300"/>
        <end position="361"/>
    </location>
</feature>
<dbReference type="Gene3D" id="2.40.420.20">
    <property type="match status" value="1"/>
</dbReference>
<dbReference type="GO" id="GO:1990281">
    <property type="term" value="C:efflux pump complex"/>
    <property type="evidence" value="ECO:0007669"/>
    <property type="project" value="TreeGrafter"/>
</dbReference>
<dbReference type="GO" id="GO:0015562">
    <property type="term" value="F:efflux transmembrane transporter activity"/>
    <property type="evidence" value="ECO:0007669"/>
    <property type="project" value="TreeGrafter"/>
</dbReference>
<evidence type="ECO:0000259" key="4">
    <source>
        <dbReference type="Pfam" id="PF25954"/>
    </source>
</evidence>
<dbReference type="Gene3D" id="1.10.287.470">
    <property type="entry name" value="Helix hairpin bin"/>
    <property type="match status" value="1"/>
</dbReference>
<dbReference type="InterPro" id="IPR058627">
    <property type="entry name" value="MdtA-like_C"/>
</dbReference>
<dbReference type="SUPFAM" id="SSF111369">
    <property type="entry name" value="HlyD-like secretion proteins"/>
    <property type="match status" value="1"/>
</dbReference>
<dbReference type="RefSeq" id="WP_045025961.1">
    <property type="nucleotide sequence ID" value="NZ_JRHC01000001.1"/>
</dbReference>
<dbReference type="Pfam" id="PF25967">
    <property type="entry name" value="RND-MFP_C"/>
    <property type="match status" value="1"/>
</dbReference>